<dbReference type="Gene3D" id="1.10.10.10">
    <property type="entry name" value="Winged helix-like DNA-binding domain superfamily/Winged helix DNA-binding domain"/>
    <property type="match status" value="1"/>
</dbReference>
<evidence type="ECO:0000256" key="1">
    <source>
        <dbReference type="ARBA" id="ARBA00022491"/>
    </source>
</evidence>
<evidence type="ECO:0000313" key="9">
    <source>
        <dbReference type="Proteomes" id="UP000029843"/>
    </source>
</evidence>
<proteinExistence type="predicted"/>
<protein>
    <recommendedName>
        <fullName evidence="6">Pyruvate dehydrogenase complex repressor</fullName>
    </recommendedName>
</protein>
<feature type="domain" description="HTH gntR-type" evidence="7">
    <location>
        <begin position="23"/>
        <end position="91"/>
    </location>
</feature>
<sequence>MNTNVTTKKSTSATKSSGRVKPQKLADIILGQLETMIIEGSLLPGEKLLPERELALQFEVSRPSLREAIQKLEAKGLVTRKQGGGTFVCNNLLSGFSDPLFELMSNNNESQFDLLEFRHGIEGMASYYAAMRGTPADFEQIQAKHNEIGTSQLEDDFRKEAEAVVEFHLAICAASHNAVILQLARSMSSLLADNIAQNLTVLAKRPDIFSKITDYRKRLLDAILSGQPQKAWGASHRHLAFIEEVLLKSTQENSRMERSMRRM</sequence>
<dbReference type="InterPro" id="IPR036388">
    <property type="entry name" value="WH-like_DNA-bd_sf"/>
</dbReference>
<dbReference type="SUPFAM" id="SSF46785">
    <property type="entry name" value="Winged helix' DNA-binding domain"/>
    <property type="match status" value="1"/>
</dbReference>
<dbReference type="RefSeq" id="WP_033092483.1">
    <property type="nucleotide sequence ID" value="NZ_JQED01000005.1"/>
</dbReference>
<dbReference type="Proteomes" id="UP000029843">
    <property type="component" value="Unassembled WGS sequence"/>
</dbReference>
<dbReference type="InterPro" id="IPR000524">
    <property type="entry name" value="Tscrpt_reg_HTH_GntR"/>
</dbReference>
<dbReference type="GO" id="GO:0003677">
    <property type="term" value="F:DNA binding"/>
    <property type="evidence" value="ECO:0007669"/>
    <property type="project" value="UniProtKB-KW"/>
</dbReference>
<dbReference type="PANTHER" id="PTHR43537:SF34">
    <property type="entry name" value="PYRUVATE DEHYDROGENASE COMPLEX REPRESSOR"/>
    <property type="match status" value="1"/>
</dbReference>
<evidence type="ECO:0000256" key="5">
    <source>
        <dbReference type="ARBA" id="ARBA00037357"/>
    </source>
</evidence>
<dbReference type="PRINTS" id="PR00035">
    <property type="entry name" value="HTHGNTR"/>
</dbReference>
<dbReference type="PROSITE" id="PS50949">
    <property type="entry name" value="HTH_GNTR"/>
    <property type="match status" value="1"/>
</dbReference>
<keyword evidence="2" id="KW-0805">Transcription regulation</keyword>
<name>A0A099KVC7_COLPS</name>
<organism evidence="8 9">
    <name type="scientific">Colwellia psychrerythraea</name>
    <name type="common">Vibrio psychroerythus</name>
    <dbReference type="NCBI Taxonomy" id="28229"/>
    <lineage>
        <taxon>Bacteria</taxon>
        <taxon>Pseudomonadati</taxon>
        <taxon>Pseudomonadota</taxon>
        <taxon>Gammaproteobacteria</taxon>
        <taxon>Alteromonadales</taxon>
        <taxon>Colwelliaceae</taxon>
        <taxon>Colwellia</taxon>
    </lineage>
</organism>
<evidence type="ECO:0000259" key="7">
    <source>
        <dbReference type="PROSITE" id="PS50949"/>
    </source>
</evidence>
<dbReference type="CDD" id="cd07377">
    <property type="entry name" value="WHTH_GntR"/>
    <property type="match status" value="1"/>
</dbReference>
<comment type="function">
    <text evidence="5">Transcriptional repressor for the pyruvate dehydrogenase complex genes aceEF and lpd.</text>
</comment>
<dbReference type="Pfam" id="PF07729">
    <property type="entry name" value="FCD"/>
    <property type="match status" value="1"/>
</dbReference>
<dbReference type="PANTHER" id="PTHR43537">
    <property type="entry name" value="TRANSCRIPTIONAL REGULATOR, GNTR FAMILY"/>
    <property type="match status" value="1"/>
</dbReference>
<dbReference type="InterPro" id="IPR036390">
    <property type="entry name" value="WH_DNA-bd_sf"/>
</dbReference>
<dbReference type="AlphaFoldDB" id="A0A099KVC7"/>
<evidence type="ECO:0000256" key="4">
    <source>
        <dbReference type="ARBA" id="ARBA00023163"/>
    </source>
</evidence>
<reference evidence="8 9" key="1">
    <citation type="submission" date="2014-08" db="EMBL/GenBank/DDBJ databases">
        <title>Genomic and Phenotypic Diversity of Colwellia psychrerythraea strains from Disparate Marine Basins.</title>
        <authorList>
            <person name="Techtmann S.M."/>
            <person name="Stelling S.C."/>
            <person name="Utturkar S.M."/>
            <person name="Alshibli N."/>
            <person name="Harris A."/>
            <person name="Brown S.D."/>
            <person name="Hazen T.C."/>
        </authorList>
    </citation>
    <scope>NUCLEOTIDE SEQUENCE [LARGE SCALE GENOMIC DNA]</scope>
    <source>
        <strain evidence="8 9">ND2E</strain>
    </source>
</reference>
<dbReference type="EMBL" id="JQED01000005">
    <property type="protein sequence ID" value="KGJ94541.1"/>
    <property type="molecule type" value="Genomic_DNA"/>
</dbReference>
<accession>A0A099KVC7</accession>
<dbReference type="Gene3D" id="1.20.120.530">
    <property type="entry name" value="GntR ligand-binding domain-like"/>
    <property type="match status" value="1"/>
</dbReference>
<gene>
    <name evidence="8" type="ORF">ND2E_1730</name>
</gene>
<keyword evidence="3" id="KW-0238">DNA-binding</keyword>
<dbReference type="SMART" id="SM00895">
    <property type="entry name" value="FCD"/>
    <property type="match status" value="1"/>
</dbReference>
<dbReference type="Pfam" id="PF00392">
    <property type="entry name" value="GntR"/>
    <property type="match status" value="1"/>
</dbReference>
<dbReference type="SMART" id="SM00345">
    <property type="entry name" value="HTH_GNTR"/>
    <property type="match status" value="1"/>
</dbReference>
<evidence type="ECO:0000256" key="6">
    <source>
        <dbReference type="ARBA" id="ARBA00039592"/>
    </source>
</evidence>
<comment type="caution">
    <text evidence="8">The sequence shown here is derived from an EMBL/GenBank/DDBJ whole genome shotgun (WGS) entry which is preliminary data.</text>
</comment>
<keyword evidence="1" id="KW-0678">Repressor</keyword>
<evidence type="ECO:0000256" key="3">
    <source>
        <dbReference type="ARBA" id="ARBA00023125"/>
    </source>
</evidence>
<keyword evidence="4" id="KW-0804">Transcription</keyword>
<dbReference type="NCBIfam" id="NF007001">
    <property type="entry name" value="PRK09464.1"/>
    <property type="match status" value="1"/>
</dbReference>
<evidence type="ECO:0000256" key="2">
    <source>
        <dbReference type="ARBA" id="ARBA00023015"/>
    </source>
</evidence>
<dbReference type="SUPFAM" id="SSF48008">
    <property type="entry name" value="GntR ligand-binding domain-like"/>
    <property type="match status" value="1"/>
</dbReference>
<dbReference type="InterPro" id="IPR011711">
    <property type="entry name" value="GntR_C"/>
</dbReference>
<evidence type="ECO:0000313" key="8">
    <source>
        <dbReference type="EMBL" id="KGJ94541.1"/>
    </source>
</evidence>
<dbReference type="OrthoDB" id="5450856at2"/>
<dbReference type="InterPro" id="IPR008920">
    <property type="entry name" value="TF_FadR/GntR_C"/>
</dbReference>
<dbReference type="PATRIC" id="fig|28229.4.peg.741"/>
<dbReference type="GO" id="GO:0003700">
    <property type="term" value="F:DNA-binding transcription factor activity"/>
    <property type="evidence" value="ECO:0007669"/>
    <property type="project" value="InterPro"/>
</dbReference>